<feature type="compositionally biased region" description="Low complexity" evidence="1">
    <location>
        <begin position="1"/>
        <end position="15"/>
    </location>
</feature>
<evidence type="ECO:0000256" key="1">
    <source>
        <dbReference type="SAM" id="MobiDB-lite"/>
    </source>
</evidence>
<feature type="compositionally biased region" description="Low complexity" evidence="1">
    <location>
        <begin position="270"/>
        <end position="284"/>
    </location>
</feature>
<feature type="region of interest" description="Disordered" evidence="1">
    <location>
        <begin position="266"/>
        <end position="292"/>
    </location>
</feature>
<reference evidence="2" key="1">
    <citation type="submission" date="2021-01" db="EMBL/GenBank/DDBJ databases">
        <authorList>
            <person name="Corre E."/>
            <person name="Pelletier E."/>
            <person name="Niang G."/>
            <person name="Scheremetjew M."/>
            <person name="Finn R."/>
            <person name="Kale V."/>
            <person name="Holt S."/>
            <person name="Cochrane G."/>
            <person name="Meng A."/>
            <person name="Brown T."/>
            <person name="Cohen L."/>
        </authorList>
    </citation>
    <scope>NUCLEOTIDE SEQUENCE</scope>
    <source>
        <strain evidence="2">SM1012Den-03</strain>
    </source>
</reference>
<evidence type="ECO:0000313" key="2">
    <source>
        <dbReference type="EMBL" id="CAD9594585.1"/>
    </source>
</evidence>
<feature type="region of interest" description="Disordered" evidence="1">
    <location>
        <begin position="198"/>
        <end position="248"/>
    </location>
</feature>
<protein>
    <submittedName>
        <fullName evidence="2">Uncharacterized protein</fullName>
    </submittedName>
</protein>
<proteinExistence type="predicted"/>
<feature type="compositionally biased region" description="Basic and acidic residues" evidence="1">
    <location>
        <begin position="198"/>
        <end position="208"/>
    </location>
</feature>
<name>A0A7S2PFS1_9STRA</name>
<feature type="region of interest" description="Disordered" evidence="1">
    <location>
        <begin position="65"/>
        <end position="101"/>
    </location>
</feature>
<organism evidence="2">
    <name type="scientific">Skeletonema marinoi</name>
    <dbReference type="NCBI Taxonomy" id="267567"/>
    <lineage>
        <taxon>Eukaryota</taxon>
        <taxon>Sar</taxon>
        <taxon>Stramenopiles</taxon>
        <taxon>Ochrophyta</taxon>
        <taxon>Bacillariophyta</taxon>
        <taxon>Coscinodiscophyceae</taxon>
        <taxon>Thalassiosirophycidae</taxon>
        <taxon>Thalassiosirales</taxon>
        <taxon>Skeletonemataceae</taxon>
        <taxon>Skeletonema</taxon>
        <taxon>Skeletonema marinoi-dohrnii complex</taxon>
    </lineage>
</organism>
<dbReference type="EMBL" id="HBGZ01011488">
    <property type="protein sequence ID" value="CAD9594585.1"/>
    <property type="molecule type" value="Transcribed_RNA"/>
</dbReference>
<feature type="region of interest" description="Disordered" evidence="1">
    <location>
        <begin position="1"/>
        <end position="32"/>
    </location>
</feature>
<gene>
    <name evidence="2" type="ORF">SMAR0320_LOCUS8232</name>
</gene>
<sequence length="351" mass="40246">MSARSRSISPSTSIRSRSDSSDDSDCVDYGFHPRYAGLSEEELMNIWERRNLAYFDRRQRLLAEERQRQQQQQQQGGDVSVSGEESTTTDSNEEEEPQAGVPLELSVPLSSVQRDQQERQIARPTGFICAADDPQWREMTSHNIMGDYDPQRASRDPAYQYAWTSCQRLVNMRRSGANPDDFIPTNPRLAALLEHRRRENARERHEEETVLQQQQEDHSSSFHQGRRRAVDQQQDTGVEGDATALPGNMLATQATEYNRLNEVHRLQRESQASSNNLKRSSSGSSREKRVTKRPHLSYYLALPYPTQHLTKSVMCTSCNCALYTTPVAMRFFCQTCGRLSSIPRCDDEVRY</sequence>
<accession>A0A7S2PFS1</accession>
<dbReference type="AlphaFoldDB" id="A0A7S2PFS1"/>